<comment type="caution">
    <text evidence="3">The sequence shown here is derived from an EMBL/GenBank/DDBJ whole genome shotgun (WGS) entry which is preliminary data.</text>
</comment>
<feature type="domain" description="Plasmid segregation protein ParM C-terminal" evidence="2">
    <location>
        <begin position="199"/>
        <end position="352"/>
    </location>
</feature>
<dbReference type="InterPro" id="IPR056367">
    <property type="entry name" value="ASKHA_NBD_ParM_R1-like"/>
</dbReference>
<evidence type="ECO:0000259" key="1">
    <source>
        <dbReference type="Pfam" id="PF06406"/>
    </source>
</evidence>
<dbReference type="SUPFAM" id="SSF53067">
    <property type="entry name" value="Actin-like ATPase domain"/>
    <property type="match status" value="2"/>
</dbReference>
<keyword evidence="4" id="KW-1185">Reference proteome</keyword>
<evidence type="ECO:0000313" key="4">
    <source>
        <dbReference type="Proteomes" id="UP000078386"/>
    </source>
</evidence>
<dbReference type="PATRIC" id="fig|1354264.4.peg.4859"/>
<dbReference type="CDD" id="cd24022">
    <property type="entry name" value="ASKHA_NBD_ParM_R1-like"/>
    <property type="match status" value="1"/>
</dbReference>
<name>A0A1B7J9I2_9ENTR</name>
<reference evidence="3 4" key="1">
    <citation type="submission" date="2016-04" db="EMBL/GenBank/DDBJ databases">
        <title>ATOL: Assembling a taxonomically balanced genome-scale reconstruction of the evolutionary history of the Enterobacteriaceae.</title>
        <authorList>
            <person name="Plunkett G.III."/>
            <person name="Neeno-Eckwall E.C."/>
            <person name="Glasner J.D."/>
            <person name="Perna N.T."/>
        </authorList>
    </citation>
    <scope>NUCLEOTIDE SEQUENCE [LARGE SCALE GENOMIC DNA]</scope>
    <source>
        <strain evidence="3 4">ATCC 51603</strain>
    </source>
</reference>
<dbReference type="InterPro" id="IPR009440">
    <property type="entry name" value="ParM/StbA_N"/>
</dbReference>
<dbReference type="InterPro" id="IPR043129">
    <property type="entry name" value="ATPase_NBD"/>
</dbReference>
<proteinExistence type="predicted"/>
<accession>A0A1B7J9I2</accession>
<organism evidence="3 4">
    <name type="scientific">Kluyvera georgiana ATCC 51603</name>
    <dbReference type="NCBI Taxonomy" id="1354264"/>
    <lineage>
        <taxon>Bacteria</taxon>
        <taxon>Pseudomonadati</taxon>
        <taxon>Pseudomonadota</taxon>
        <taxon>Gammaproteobacteria</taxon>
        <taxon>Enterobacterales</taxon>
        <taxon>Enterobacteriaceae</taxon>
        <taxon>Kluyvera</taxon>
    </lineage>
</organism>
<dbReference type="EMBL" id="LXEU01000105">
    <property type="protein sequence ID" value="OAT44571.1"/>
    <property type="molecule type" value="Genomic_DNA"/>
</dbReference>
<evidence type="ECO:0000259" key="2">
    <source>
        <dbReference type="Pfam" id="PF21523"/>
    </source>
</evidence>
<sequence length="353" mass="37980">MCATGAHSLLHDSLLSKMTGIFDTFEHFNEVYTMMNIACDDGSTNVKLAWVENGEIKTHVSQNAFREGWATPLAFGGKTIHNYLIDGRKFTHDIGSTSAITTTHTSFQFDAVSRVAIHHALLTSGLEPQDVELTVTLPVAMFFTSDAQLNEANIEKKKANVMGPISLNNGETFHVVKVNVMPESVPAAEYLIDPKTTTQLTRTLVVDLGGTTLDLAIIQGAMEGISDIFGNSDVGVSRVTKAVMAALQDAQSPSSYAIADIIIKNRHDRDLIASAVNDHSKIDAIIAVIDSESKNLAEAVAADIRRQNSVHKIILAGGGAELIHSHIVELFPKLDVIKAPDAQLALVKAMASV</sequence>
<protein>
    <submittedName>
        <fullName evidence="3">Putative stability/partitioning protein</fullName>
    </submittedName>
</protein>
<dbReference type="InterPro" id="IPR048345">
    <property type="entry name" value="ParM_C"/>
</dbReference>
<gene>
    <name evidence="3" type="ORF">M989_04664</name>
</gene>
<dbReference type="AlphaFoldDB" id="A0A1B7J9I2"/>
<dbReference type="Gene3D" id="3.30.420.40">
    <property type="match status" value="2"/>
</dbReference>
<dbReference type="Pfam" id="PF06406">
    <property type="entry name" value="StbA_N"/>
    <property type="match status" value="1"/>
</dbReference>
<feature type="domain" description="Plasmid segregation protein ParM/StbA N-terminal" evidence="1">
    <location>
        <begin position="35"/>
        <end position="188"/>
    </location>
</feature>
<dbReference type="Proteomes" id="UP000078386">
    <property type="component" value="Unassembled WGS sequence"/>
</dbReference>
<dbReference type="Pfam" id="PF21523">
    <property type="entry name" value="ParM_N"/>
    <property type="match status" value="1"/>
</dbReference>
<evidence type="ECO:0000313" key="3">
    <source>
        <dbReference type="EMBL" id="OAT44571.1"/>
    </source>
</evidence>